<dbReference type="InterPro" id="IPR027417">
    <property type="entry name" value="P-loop_NTPase"/>
</dbReference>
<sequence length="813" mass="83839">MPVSSAGLRSASSPQALLARLQAGEPTVAFVTGVSGSGKTELLESCRSVLNRAGTTVSSTPDKSKAAIILDDAHSHDPETLSRIARYAESPQATVIVASEPRFHDPAVKDLRRSLGAFGSAFTLTPLSRAEIVARAGGIISPVVAEAIRVESGGIRAAVNAALVAARSAADGSREPEAVAREAISQWQQRRLMELDPTTLDVLTIAGLHPTPDPNTIAETLGIDDESACSALDRARGSGFLGATDVLLTSAATTLRVVRGDHVVASIHRALVDVLLAHGVLREDTAITAAHSGITTPALAQMLSDAAALAPAPRAVTLWTAALAAGADPGVAHLPLADAAVQAGDLDSATALVDTVLADGSPAARRDAVRIAASVAARRGSYSRCAALYRWLGPEHAGGDAPLGVLALIATGDRAGAEEFTAAAAGAPPTTENSRALLLSTGLVTSLTTSRAAAIGSVLRSASLSRPHDRAEPESATAIAALLALHGGDLVGARSALARSATSTVTREKLLFGWTLMLGGDLDAAADTVRSCEPKQFRDLVVARALAVAIARRRGDAGGLLNAWRDAAPVVAEMEVDLFNLLPVGELWLTAVRLGETARLTHLVDDADRLLGELGSPPAWATSWSWYGVQAAILSDDPAALVPYARMLGQAAGDDAFAAALADAGRAWLRVMQGNPDVAEVESAARKLETSGLSWDAARLAGEAALRVEDTQSATTLLQVARLVSGSSGPGAPAPASGPTDQTTVSQLSEREAEVARHLLLGHTYREIGAALYISAKTVEHHVARIRRRIGAGSRSEMLSMLRAAGYGPAGPE</sequence>
<dbReference type="SUPFAM" id="SSF46894">
    <property type="entry name" value="C-terminal effector domain of the bipartite response regulators"/>
    <property type="match status" value="1"/>
</dbReference>
<comment type="caution">
    <text evidence="5">The sequence shown here is derived from an EMBL/GenBank/DDBJ whole genome shotgun (WGS) entry which is preliminary data.</text>
</comment>
<evidence type="ECO:0000256" key="3">
    <source>
        <dbReference type="ARBA" id="ARBA00023163"/>
    </source>
</evidence>
<dbReference type="InterPro" id="IPR000792">
    <property type="entry name" value="Tscrpt_reg_LuxR_C"/>
</dbReference>
<evidence type="ECO:0000256" key="1">
    <source>
        <dbReference type="ARBA" id="ARBA00023015"/>
    </source>
</evidence>
<dbReference type="SUPFAM" id="SSF52540">
    <property type="entry name" value="P-loop containing nucleoside triphosphate hydrolases"/>
    <property type="match status" value="1"/>
</dbReference>
<keyword evidence="2" id="KW-0238">DNA-binding</keyword>
<evidence type="ECO:0000313" key="5">
    <source>
        <dbReference type="EMBL" id="MCZ4550136.1"/>
    </source>
</evidence>
<dbReference type="PRINTS" id="PR00038">
    <property type="entry name" value="HTHLUXR"/>
</dbReference>
<feature type="domain" description="HTH luxR-type" evidence="4">
    <location>
        <begin position="741"/>
        <end position="806"/>
    </location>
</feature>
<gene>
    <name evidence="5" type="ORF">O4213_09090</name>
</gene>
<evidence type="ECO:0000259" key="4">
    <source>
        <dbReference type="PROSITE" id="PS50043"/>
    </source>
</evidence>
<name>A0ABT4MVQ6_GORRU</name>
<keyword evidence="6" id="KW-1185">Reference proteome</keyword>
<dbReference type="EMBL" id="JAPWIE010000002">
    <property type="protein sequence ID" value="MCZ4550136.1"/>
    <property type="molecule type" value="Genomic_DNA"/>
</dbReference>
<accession>A0ABT4MVQ6</accession>
<evidence type="ECO:0000256" key="2">
    <source>
        <dbReference type="ARBA" id="ARBA00023125"/>
    </source>
</evidence>
<dbReference type="Gene3D" id="1.10.10.10">
    <property type="entry name" value="Winged helix-like DNA-binding domain superfamily/Winged helix DNA-binding domain"/>
    <property type="match status" value="1"/>
</dbReference>
<organism evidence="5 6">
    <name type="scientific">Gordonia rubripertincta</name>
    <name type="common">Rhodococcus corallinus</name>
    <dbReference type="NCBI Taxonomy" id="36822"/>
    <lineage>
        <taxon>Bacteria</taxon>
        <taxon>Bacillati</taxon>
        <taxon>Actinomycetota</taxon>
        <taxon>Actinomycetes</taxon>
        <taxon>Mycobacteriales</taxon>
        <taxon>Gordoniaceae</taxon>
        <taxon>Gordonia</taxon>
    </lineage>
</organism>
<protein>
    <submittedName>
        <fullName evidence="5">LuxR C-terminal-related transcriptional regulator</fullName>
    </submittedName>
</protein>
<dbReference type="PANTHER" id="PTHR44688">
    <property type="entry name" value="DNA-BINDING TRANSCRIPTIONAL ACTIVATOR DEVR_DOSR"/>
    <property type="match status" value="1"/>
</dbReference>
<dbReference type="CDD" id="cd06170">
    <property type="entry name" value="LuxR_C_like"/>
    <property type="match status" value="1"/>
</dbReference>
<dbReference type="SMART" id="SM00421">
    <property type="entry name" value="HTH_LUXR"/>
    <property type="match status" value="1"/>
</dbReference>
<dbReference type="Proteomes" id="UP001067235">
    <property type="component" value="Unassembled WGS sequence"/>
</dbReference>
<keyword evidence="3" id="KW-0804">Transcription</keyword>
<evidence type="ECO:0000313" key="6">
    <source>
        <dbReference type="Proteomes" id="UP001067235"/>
    </source>
</evidence>
<dbReference type="PROSITE" id="PS50043">
    <property type="entry name" value="HTH_LUXR_2"/>
    <property type="match status" value="1"/>
</dbReference>
<dbReference type="PANTHER" id="PTHR44688:SF16">
    <property type="entry name" value="DNA-BINDING TRANSCRIPTIONAL ACTIVATOR DEVR_DOSR"/>
    <property type="match status" value="1"/>
</dbReference>
<dbReference type="RefSeq" id="WP_301570673.1">
    <property type="nucleotide sequence ID" value="NZ_JAPWIE010000002.1"/>
</dbReference>
<keyword evidence="1" id="KW-0805">Transcription regulation</keyword>
<dbReference type="InterPro" id="IPR016032">
    <property type="entry name" value="Sig_transdc_resp-reg_C-effctor"/>
</dbReference>
<reference evidence="5" key="1">
    <citation type="submission" date="2022-12" db="EMBL/GenBank/DDBJ databases">
        <authorList>
            <person name="Krivoruchko A.V."/>
            <person name="Elkin A."/>
        </authorList>
    </citation>
    <scope>NUCLEOTIDE SEQUENCE</scope>
    <source>
        <strain evidence="5">IEGM 1388</strain>
    </source>
</reference>
<proteinExistence type="predicted"/>
<dbReference type="Pfam" id="PF00196">
    <property type="entry name" value="GerE"/>
    <property type="match status" value="1"/>
</dbReference>
<dbReference type="InterPro" id="IPR036388">
    <property type="entry name" value="WH-like_DNA-bd_sf"/>
</dbReference>
<dbReference type="PROSITE" id="PS00622">
    <property type="entry name" value="HTH_LUXR_1"/>
    <property type="match status" value="1"/>
</dbReference>